<dbReference type="PANTHER" id="PTHR40518:SF1">
    <property type="entry name" value="ACETOACETATE DECARBOXYLASE"/>
    <property type="match status" value="1"/>
</dbReference>
<dbReference type="OrthoDB" id="834556at2"/>
<evidence type="ECO:0000313" key="1">
    <source>
        <dbReference type="EMBL" id="SHF47402.1"/>
    </source>
</evidence>
<organism evidence="1 2">
    <name type="scientific">Jatrophihabitans endophyticus</name>
    <dbReference type="NCBI Taxonomy" id="1206085"/>
    <lineage>
        <taxon>Bacteria</taxon>
        <taxon>Bacillati</taxon>
        <taxon>Actinomycetota</taxon>
        <taxon>Actinomycetes</taxon>
        <taxon>Jatrophihabitantales</taxon>
        <taxon>Jatrophihabitantaceae</taxon>
        <taxon>Jatrophihabitans</taxon>
    </lineage>
</organism>
<dbReference type="Pfam" id="PF06314">
    <property type="entry name" value="ADC"/>
    <property type="match status" value="1"/>
</dbReference>
<accession>A0A1M5BYU1</accession>
<evidence type="ECO:0000313" key="2">
    <source>
        <dbReference type="Proteomes" id="UP000186132"/>
    </source>
</evidence>
<sequence>MSTPYPSEPWDLRGRLDLSLFLVPAADLPDDLPDGWRAVRLARWAVVATAWVRYEPPGVLSYREVMAVVLARRGARVRPTIVRIWVDSEASLAGGRALWGIPKQLASFDFTGDARAARDDDGRITAGTVRDRLRLPGRWPVRFSIVQQLDDAPTTSPVRARGGLTVTTTRLAAAPAGPLAFLAGHRPWLSLTLRDFVMTFGR</sequence>
<dbReference type="AlphaFoldDB" id="A0A1M5BYU1"/>
<name>A0A1M5BYU1_9ACTN</name>
<dbReference type="EMBL" id="FQVU01000001">
    <property type="protein sequence ID" value="SHF47402.1"/>
    <property type="molecule type" value="Genomic_DNA"/>
</dbReference>
<dbReference type="SUPFAM" id="SSF160104">
    <property type="entry name" value="Acetoacetate decarboxylase-like"/>
    <property type="match status" value="1"/>
</dbReference>
<proteinExistence type="predicted"/>
<protein>
    <submittedName>
        <fullName evidence="1">Acetoacetate decarboxylase (ADC)</fullName>
    </submittedName>
</protein>
<dbReference type="InterPro" id="IPR023375">
    <property type="entry name" value="ADC_dom_sf"/>
</dbReference>
<dbReference type="PANTHER" id="PTHR40518">
    <property type="entry name" value="ACETOACETATE DECARBOXYLASE"/>
    <property type="match status" value="1"/>
</dbReference>
<dbReference type="RefSeq" id="WP_073384529.1">
    <property type="nucleotide sequence ID" value="NZ_FQVU01000001.1"/>
</dbReference>
<dbReference type="GO" id="GO:0016829">
    <property type="term" value="F:lyase activity"/>
    <property type="evidence" value="ECO:0007669"/>
    <property type="project" value="InterPro"/>
</dbReference>
<keyword evidence="2" id="KW-1185">Reference proteome</keyword>
<dbReference type="Gene3D" id="2.40.400.10">
    <property type="entry name" value="Acetoacetate decarboxylase-like"/>
    <property type="match status" value="1"/>
</dbReference>
<dbReference type="STRING" id="1206085.SAMN05443575_0034"/>
<reference evidence="1 2" key="1">
    <citation type="submission" date="2016-11" db="EMBL/GenBank/DDBJ databases">
        <authorList>
            <person name="Jaros S."/>
            <person name="Januszkiewicz K."/>
            <person name="Wedrychowicz H."/>
        </authorList>
    </citation>
    <scope>NUCLEOTIDE SEQUENCE [LARGE SCALE GENOMIC DNA]</scope>
    <source>
        <strain evidence="1 2">DSM 45627</strain>
    </source>
</reference>
<dbReference type="InterPro" id="IPR010451">
    <property type="entry name" value="Acetoacetate_decarboxylase"/>
</dbReference>
<gene>
    <name evidence="1" type="ORF">SAMN05443575_0034</name>
</gene>
<dbReference type="Proteomes" id="UP000186132">
    <property type="component" value="Unassembled WGS sequence"/>
</dbReference>